<dbReference type="Proteomes" id="UP001271007">
    <property type="component" value="Unassembled WGS sequence"/>
</dbReference>
<feature type="domain" description="BZIP" evidence="2">
    <location>
        <begin position="343"/>
        <end position="357"/>
    </location>
</feature>
<feature type="compositionally biased region" description="Pro residues" evidence="1">
    <location>
        <begin position="505"/>
        <end position="520"/>
    </location>
</feature>
<comment type="caution">
    <text evidence="3">The sequence shown here is derived from an EMBL/GenBank/DDBJ whole genome shotgun (WGS) entry which is preliminary data.</text>
</comment>
<evidence type="ECO:0000313" key="4">
    <source>
        <dbReference type="Proteomes" id="UP001271007"/>
    </source>
</evidence>
<name>A0AAJ0G8P8_9PEZI</name>
<reference evidence="3" key="1">
    <citation type="submission" date="2023-04" db="EMBL/GenBank/DDBJ databases">
        <title>Black Yeasts Isolated from many extreme environments.</title>
        <authorList>
            <person name="Coleine C."/>
            <person name="Stajich J.E."/>
            <person name="Selbmann L."/>
        </authorList>
    </citation>
    <scope>NUCLEOTIDE SEQUENCE</scope>
    <source>
        <strain evidence="3">CCFEE 5312</strain>
    </source>
</reference>
<feature type="region of interest" description="Disordered" evidence="1">
    <location>
        <begin position="402"/>
        <end position="561"/>
    </location>
</feature>
<feature type="compositionally biased region" description="Low complexity" evidence="1">
    <location>
        <begin position="125"/>
        <end position="138"/>
    </location>
</feature>
<sequence length="561" mass="59715">MSDRSREQAKSYPTSTADGKAESGTRSPRPGCTFQRQGTGSRSVTSPISQHAPGNPLDLPPLPSAPPSTGSFTHPAPRLAGFASLLNPSPSDVDPTTRRRKASHLDSPLSAAQPLPPIFNRSEVPRASPSTGAPSSAAQESAIFEQSQRRILTPRSPALQRAASLGQLNQSTGTIDARQTPFPSSPGSRTYAIQPGTGGAPPLPTPPAIARGGYGFPEPDQSAQSSHRGSVEYRRQSSSASPSTSYSSYSQAGQTSPTTQYAPVSGGTGPTGFTGSSDPSYGGTRQASMMDNPMGSDRRRPFGIPISSSGSQNVYQMMSLETTAGTVQLPVDVQGASRVADEKRRRNAGASARFRQRRKEKERESTSAIGKLEQQVKDFGEDADFYRRERDFLVGVLRHVPGAERHFPRPPSPRHRRSSNVSTMSLPGPSGIGTAAFPMTQEPMMQSPGDGRNVRRRTSTMSLPPPPPSQQYPGTPMQPAYGHQPFGGPLAPPPPPAPQRSSYGAPPPPMQGGQLPPPSESPARHHHQLPGIPQVLGPPPQWGPYPGPPRPQDPNQPRENR</sequence>
<dbReference type="Gene3D" id="1.20.5.170">
    <property type="match status" value="1"/>
</dbReference>
<feature type="region of interest" description="Disordered" evidence="1">
    <location>
        <begin position="1"/>
        <end position="310"/>
    </location>
</feature>
<dbReference type="GO" id="GO:0003700">
    <property type="term" value="F:DNA-binding transcription factor activity"/>
    <property type="evidence" value="ECO:0007669"/>
    <property type="project" value="InterPro"/>
</dbReference>
<feature type="compositionally biased region" description="Pro residues" evidence="1">
    <location>
        <begin position="536"/>
        <end position="554"/>
    </location>
</feature>
<feature type="compositionally biased region" description="Low complexity" evidence="1">
    <location>
        <begin position="237"/>
        <end position="256"/>
    </location>
</feature>
<protein>
    <recommendedName>
        <fullName evidence="2">BZIP domain-containing protein</fullName>
    </recommendedName>
</protein>
<gene>
    <name evidence="3" type="ORF">LTR09_010088</name>
</gene>
<dbReference type="EMBL" id="JAWDJX010000047">
    <property type="protein sequence ID" value="KAK3048593.1"/>
    <property type="molecule type" value="Genomic_DNA"/>
</dbReference>
<dbReference type="PROSITE" id="PS00036">
    <property type="entry name" value="BZIP_BASIC"/>
    <property type="match status" value="1"/>
</dbReference>
<dbReference type="AlphaFoldDB" id="A0AAJ0G8P8"/>
<feature type="region of interest" description="Disordered" evidence="1">
    <location>
        <begin position="336"/>
        <end position="369"/>
    </location>
</feature>
<keyword evidence="4" id="KW-1185">Reference proteome</keyword>
<evidence type="ECO:0000313" key="3">
    <source>
        <dbReference type="EMBL" id="KAK3048593.1"/>
    </source>
</evidence>
<dbReference type="InterPro" id="IPR004827">
    <property type="entry name" value="bZIP"/>
</dbReference>
<evidence type="ECO:0000256" key="1">
    <source>
        <dbReference type="SAM" id="MobiDB-lite"/>
    </source>
</evidence>
<feature type="compositionally biased region" description="Polar residues" evidence="1">
    <location>
        <begin position="34"/>
        <end position="49"/>
    </location>
</feature>
<evidence type="ECO:0000259" key="2">
    <source>
        <dbReference type="PROSITE" id="PS00036"/>
    </source>
</evidence>
<dbReference type="CDD" id="cd14705">
    <property type="entry name" value="bZIP_Zip1"/>
    <property type="match status" value="1"/>
</dbReference>
<accession>A0AAJ0G8P8</accession>
<organism evidence="3 4">
    <name type="scientific">Extremus antarcticus</name>
    <dbReference type="NCBI Taxonomy" id="702011"/>
    <lineage>
        <taxon>Eukaryota</taxon>
        <taxon>Fungi</taxon>
        <taxon>Dikarya</taxon>
        <taxon>Ascomycota</taxon>
        <taxon>Pezizomycotina</taxon>
        <taxon>Dothideomycetes</taxon>
        <taxon>Dothideomycetidae</taxon>
        <taxon>Mycosphaerellales</taxon>
        <taxon>Extremaceae</taxon>
        <taxon>Extremus</taxon>
    </lineage>
</organism>
<proteinExistence type="predicted"/>